<dbReference type="PANTHER" id="PTHR43677:SF4">
    <property type="entry name" value="QUINONE OXIDOREDUCTASE-LIKE PROTEIN 2"/>
    <property type="match status" value="1"/>
</dbReference>
<evidence type="ECO:0000313" key="2">
    <source>
        <dbReference type="EMBL" id="PWB96758.1"/>
    </source>
</evidence>
<keyword evidence="3" id="KW-1185">Reference proteome</keyword>
<dbReference type="InterPro" id="IPR011032">
    <property type="entry name" value="GroES-like_sf"/>
</dbReference>
<gene>
    <name evidence="2" type="ORF">DF220_02110</name>
</gene>
<name>A0A2U1SYT3_9MICO</name>
<dbReference type="Proteomes" id="UP000244978">
    <property type="component" value="Unassembled WGS sequence"/>
</dbReference>
<dbReference type="Pfam" id="PF00107">
    <property type="entry name" value="ADH_zinc_N"/>
    <property type="match status" value="1"/>
</dbReference>
<proteinExistence type="predicted"/>
<dbReference type="SUPFAM" id="SSF50129">
    <property type="entry name" value="GroES-like"/>
    <property type="match status" value="1"/>
</dbReference>
<dbReference type="Gene3D" id="3.90.180.10">
    <property type="entry name" value="Medium-chain alcohol dehydrogenases, catalytic domain"/>
    <property type="match status" value="1"/>
</dbReference>
<accession>A0A2U1SYT3</accession>
<dbReference type="SUPFAM" id="SSF51735">
    <property type="entry name" value="NAD(P)-binding Rossmann-fold domains"/>
    <property type="match status" value="1"/>
</dbReference>
<dbReference type="InterPro" id="IPR020843">
    <property type="entry name" value="ER"/>
</dbReference>
<dbReference type="SMART" id="SM00829">
    <property type="entry name" value="PKS_ER"/>
    <property type="match status" value="1"/>
</dbReference>
<reference evidence="3" key="1">
    <citation type="submission" date="2018-04" db="EMBL/GenBank/DDBJ databases">
        <authorList>
            <person name="Liu S."/>
            <person name="Wang Z."/>
            <person name="Li J."/>
        </authorList>
    </citation>
    <scope>NUCLEOTIDE SEQUENCE [LARGE SCALE GENOMIC DNA]</scope>
    <source>
        <strain evidence="3">S1194</strain>
    </source>
</reference>
<protein>
    <recommendedName>
        <fullName evidence="1">Enoyl reductase (ER) domain-containing protein</fullName>
    </recommendedName>
</protein>
<evidence type="ECO:0000313" key="3">
    <source>
        <dbReference type="Proteomes" id="UP000244978"/>
    </source>
</evidence>
<dbReference type="PANTHER" id="PTHR43677">
    <property type="entry name" value="SHORT-CHAIN DEHYDROGENASE/REDUCTASE"/>
    <property type="match status" value="1"/>
</dbReference>
<organism evidence="2 3">
    <name type="scientific">Homoserinimonas hongtaonis</name>
    <dbReference type="NCBI Taxonomy" id="2079791"/>
    <lineage>
        <taxon>Bacteria</taxon>
        <taxon>Bacillati</taxon>
        <taxon>Actinomycetota</taxon>
        <taxon>Actinomycetes</taxon>
        <taxon>Micrococcales</taxon>
        <taxon>Microbacteriaceae</taxon>
        <taxon>Homoserinimonas</taxon>
    </lineage>
</organism>
<dbReference type="AlphaFoldDB" id="A0A2U1SYT3"/>
<evidence type="ECO:0000259" key="1">
    <source>
        <dbReference type="SMART" id="SM00829"/>
    </source>
</evidence>
<dbReference type="InterPro" id="IPR051397">
    <property type="entry name" value="Zn-ADH-like_protein"/>
</dbReference>
<sequence length="393" mass="42170">MRASACTQLNPSGRKRTASAALSSVVRLLSWNENASTASSQEVRDMSFISGSLIYMISHISDVAPESWVMRVAPFGTVREEATRKDALRVSRGRALVRITHASVGVTDALAVRGDYLMQPVPRFVPGYDFIGIIEHLGAADHSRLSVGQRVAGILPRMGAHATRISVAQSLLVPVPDSLDPVIAATAPLDAVTAQFALDALDAKSGSVLVQGAGGAVGAWAVQLAAARNLTVFGTASTRTRAVAESFGARVLDYRNPEWIDALRKMTNGGVAGVIDHTGRRDLQRVVMPEGRIVRIAFEGKQGHQRRATAAGFAAATLRRYAHPAERICSTPMLVMLHRFAYRAALGDILDRLDSGTLTPPQPRSYRFTDYRKAVADVTSTPPGEKSVLVMGH</sequence>
<feature type="domain" description="Enoyl reductase (ER)" evidence="1">
    <location>
        <begin position="76"/>
        <end position="389"/>
    </location>
</feature>
<dbReference type="InterPro" id="IPR036291">
    <property type="entry name" value="NAD(P)-bd_dom_sf"/>
</dbReference>
<dbReference type="EMBL" id="QEEX01000001">
    <property type="protein sequence ID" value="PWB96758.1"/>
    <property type="molecule type" value="Genomic_DNA"/>
</dbReference>
<dbReference type="InterPro" id="IPR013154">
    <property type="entry name" value="ADH-like_N"/>
</dbReference>
<dbReference type="GO" id="GO:0016491">
    <property type="term" value="F:oxidoreductase activity"/>
    <property type="evidence" value="ECO:0007669"/>
    <property type="project" value="InterPro"/>
</dbReference>
<comment type="caution">
    <text evidence="2">The sequence shown here is derived from an EMBL/GenBank/DDBJ whole genome shotgun (WGS) entry which is preliminary data.</text>
</comment>
<dbReference type="Gene3D" id="3.40.50.720">
    <property type="entry name" value="NAD(P)-binding Rossmann-like Domain"/>
    <property type="match status" value="1"/>
</dbReference>
<dbReference type="Pfam" id="PF08240">
    <property type="entry name" value="ADH_N"/>
    <property type="match status" value="1"/>
</dbReference>
<dbReference type="InterPro" id="IPR013149">
    <property type="entry name" value="ADH-like_C"/>
</dbReference>